<evidence type="ECO:0000256" key="1">
    <source>
        <dbReference type="SAM" id="MobiDB-lite"/>
    </source>
</evidence>
<sequence>MQESPLEAGKLRTSSGEGFDCQECLQIQCRGSQPEWLEGSNKQEVPRVVGGAGDNQGSEGLSSDSDSISHELNKAMDIDALISNSRKRHRTLVGATRVNPSSEGEKSGSQLEHCQKKRANYGSPVVAASTPITITKDTPPSHIHESSLVAPIAKRVSIEVMEGFLSSLRCLLSKVVAINLRYVKAYDKELVDTQAKLKRVGELYNKVREENEIINEQQGVLIECLAMMETKADVCRAELVVEKERRIIAEVELKKVTNISGSLPRLKENLLLHTQVVCGPFAVRKVDFDVLAGVNVSSLGFDAFNPIGDFSSSFSDWRCYDYCPNC</sequence>
<dbReference type="Proteomes" id="UP000828251">
    <property type="component" value="Unassembled WGS sequence"/>
</dbReference>
<feature type="compositionally biased region" description="Polar residues" evidence="1">
    <location>
        <begin position="98"/>
        <end position="112"/>
    </location>
</feature>
<reference evidence="2 3" key="1">
    <citation type="journal article" date="2021" name="Plant Biotechnol. J.">
        <title>Multi-omics assisted identification of the key and species-specific regulatory components of drought-tolerant mechanisms in Gossypium stocksii.</title>
        <authorList>
            <person name="Yu D."/>
            <person name="Ke L."/>
            <person name="Zhang D."/>
            <person name="Wu Y."/>
            <person name="Sun Y."/>
            <person name="Mei J."/>
            <person name="Sun J."/>
            <person name="Sun Y."/>
        </authorList>
    </citation>
    <scope>NUCLEOTIDE SEQUENCE [LARGE SCALE GENOMIC DNA]</scope>
    <source>
        <strain evidence="3">cv. E1</strain>
        <tissue evidence="2">Leaf</tissue>
    </source>
</reference>
<organism evidence="2 3">
    <name type="scientific">Gossypium stocksii</name>
    <dbReference type="NCBI Taxonomy" id="47602"/>
    <lineage>
        <taxon>Eukaryota</taxon>
        <taxon>Viridiplantae</taxon>
        <taxon>Streptophyta</taxon>
        <taxon>Embryophyta</taxon>
        <taxon>Tracheophyta</taxon>
        <taxon>Spermatophyta</taxon>
        <taxon>Magnoliopsida</taxon>
        <taxon>eudicotyledons</taxon>
        <taxon>Gunneridae</taxon>
        <taxon>Pentapetalae</taxon>
        <taxon>rosids</taxon>
        <taxon>malvids</taxon>
        <taxon>Malvales</taxon>
        <taxon>Malvaceae</taxon>
        <taxon>Malvoideae</taxon>
        <taxon>Gossypium</taxon>
    </lineage>
</organism>
<protein>
    <submittedName>
        <fullName evidence="2">Uncharacterized protein</fullName>
    </submittedName>
</protein>
<keyword evidence="3" id="KW-1185">Reference proteome</keyword>
<feature type="region of interest" description="Disordered" evidence="1">
    <location>
        <begin position="37"/>
        <end position="67"/>
    </location>
</feature>
<feature type="compositionally biased region" description="Low complexity" evidence="1">
    <location>
        <begin position="57"/>
        <end position="66"/>
    </location>
</feature>
<dbReference type="OrthoDB" id="10558893at2759"/>
<feature type="region of interest" description="Disordered" evidence="1">
    <location>
        <begin position="96"/>
        <end position="115"/>
    </location>
</feature>
<dbReference type="AlphaFoldDB" id="A0A9D3UX70"/>
<evidence type="ECO:0000313" key="2">
    <source>
        <dbReference type="EMBL" id="KAH1063978.1"/>
    </source>
</evidence>
<proteinExistence type="predicted"/>
<gene>
    <name evidence="2" type="ORF">J1N35_028965</name>
</gene>
<comment type="caution">
    <text evidence="2">The sequence shown here is derived from an EMBL/GenBank/DDBJ whole genome shotgun (WGS) entry which is preliminary data.</text>
</comment>
<dbReference type="EMBL" id="JAIQCV010000009">
    <property type="protein sequence ID" value="KAH1063978.1"/>
    <property type="molecule type" value="Genomic_DNA"/>
</dbReference>
<evidence type="ECO:0000313" key="3">
    <source>
        <dbReference type="Proteomes" id="UP000828251"/>
    </source>
</evidence>
<name>A0A9D3UX70_9ROSI</name>
<accession>A0A9D3UX70</accession>